<evidence type="ECO:0000313" key="1">
    <source>
        <dbReference type="EMBL" id="MEV8468435.1"/>
    </source>
</evidence>
<protein>
    <submittedName>
        <fullName evidence="1">Uncharacterized protein</fullName>
    </submittedName>
</protein>
<dbReference type="Proteomes" id="UP001553161">
    <property type="component" value="Unassembled WGS sequence"/>
</dbReference>
<dbReference type="RefSeq" id="WP_366194388.1">
    <property type="nucleotide sequence ID" value="NZ_JBFBVU010000028.1"/>
</dbReference>
<sequence length="814" mass="90503">MWRKLLILPGVLAYTLLLYWMFTLAFPFLVDGIERVRSTINDARGKSGLIFVESPEVYTRQRLVNDRYRQDAWLRGKLDEIDANGSSFIDQRVSRILETNANINLNAAPGGTAAAPDAAATPNQVTINIPETDEIPFGAKFELQSAARDKIRQLILENSLDDRHDLSGNTVFGLKFDTAVLPGTKATLSPTVIVRMSSNPLEFLTRPPAELAQHFGRVYDPEKETRMAEQDRADLNILDRLDTHFDSWRDSVEQRLNEHKGDEAVLCQRPREEIAIELNRPLCNQNGTLSAAGKWGLRQAFGETAAVDESLYFVLRMPRREITLGDSYLSLMEDEASGYCLLQTTNDNDPTVAEFLESRIGIANRFQLPDPWGRMFEVRVTARPDSAPEICGASVDLTLDGLEVPLVFVNQALAPEDEQIFLGSGWRPVDCQTDRCLSGTSSVWAQFREESREARDAVGAALDTPTLNALTDMAANVTQDDEAPAQLCFLNFAPNEPWFFIGSTAPDEWESRCFSGEALYFRLGAFSFLKRMTQVESYTYAAFPRGDVSGVVSETGERQALTGGLSGLPNLGAALSFGLQEQNRSVEARPSLINFASGEGRRGDLEDASKIFDFGWSIVKEGIKKPMIASQLVLVSVPAYLDELELEIWKGFLDIDRVPLNRETYNTATLDERISALMPSFEKRTVTLKLPPDYPALDGVVFSTSLVSGPRIKTSRLQICYGVRESGDLTIAISGERLWRSTVVTLDGIKANRIEVMPDMRGILAHFEGLPVAIGDDPARVKRLLEVWTSEGRDKQSVRIAHNPRVDACVLEDD</sequence>
<name>A0ABV3LBH1_9RHOB</name>
<gene>
    <name evidence="1" type="ORF">AB0T83_16795</name>
</gene>
<proteinExistence type="predicted"/>
<comment type="caution">
    <text evidence="1">The sequence shown here is derived from an EMBL/GenBank/DDBJ whole genome shotgun (WGS) entry which is preliminary data.</text>
</comment>
<reference evidence="1 2" key="1">
    <citation type="submission" date="2024-07" db="EMBL/GenBank/DDBJ databases">
        <authorList>
            <person name="Kang M."/>
        </authorList>
    </citation>
    <scope>NUCLEOTIDE SEQUENCE [LARGE SCALE GENOMIC DNA]</scope>
    <source>
        <strain evidence="1 2">DFM31</strain>
    </source>
</reference>
<keyword evidence="2" id="KW-1185">Reference proteome</keyword>
<accession>A0ABV3LBH1</accession>
<organism evidence="1 2">
    <name type="scientific">Meridianimarinicoccus marinus</name>
    <dbReference type="NCBI Taxonomy" id="3231483"/>
    <lineage>
        <taxon>Bacteria</taxon>
        <taxon>Pseudomonadati</taxon>
        <taxon>Pseudomonadota</taxon>
        <taxon>Alphaproteobacteria</taxon>
        <taxon>Rhodobacterales</taxon>
        <taxon>Paracoccaceae</taxon>
        <taxon>Meridianimarinicoccus</taxon>
    </lineage>
</organism>
<dbReference type="EMBL" id="JBFBVU010000028">
    <property type="protein sequence ID" value="MEV8468435.1"/>
    <property type="molecule type" value="Genomic_DNA"/>
</dbReference>
<evidence type="ECO:0000313" key="2">
    <source>
        <dbReference type="Proteomes" id="UP001553161"/>
    </source>
</evidence>